<sequence>MPTDNADMNAADDQNDGWDPQPATLRDGETTDVSSHAARNIAQIRQAAREGDLGEDQAEAAVERIRRRDAEEQG</sequence>
<evidence type="ECO:0000313" key="2">
    <source>
        <dbReference type="EMBL" id="AGM11222.1"/>
    </source>
</evidence>
<proteinExistence type="predicted"/>
<reference evidence="2 3" key="1">
    <citation type="submission" date="2012-12" db="EMBL/GenBank/DDBJ databases">
        <authorList>
            <person name="Sencilo A."/>
            <person name="Jacobs-Sera D."/>
            <person name="Russell D.A."/>
            <person name="Ko C."/>
            <person name="Atanasova N."/>
            <person name="Osterlund E."/>
            <person name="Oksanen H.M."/>
            <person name="Bamford D.H."/>
            <person name="Hatfull G.F."/>
            <person name="Roine E."/>
            <person name="Hendrix R.W."/>
        </authorList>
    </citation>
    <scope>NUCLEOTIDE SEQUENCE [LARGE SCALE GENOMIC DNA]</scope>
</reference>
<dbReference type="GeneID" id="16194348"/>
<keyword evidence="3" id="KW-1185">Reference proteome</keyword>
<dbReference type="KEGG" id="vg:16194348"/>
<accession>R4TKM2</accession>
<feature type="compositionally biased region" description="Low complexity" evidence="1">
    <location>
        <begin position="1"/>
        <end position="12"/>
    </location>
</feature>
<gene>
    <name evidence="2" type="primary">57</name>
    <name evidence="2" type="ORF">HHTV2_57</name>
</gene>
<dbReference type="Proteomes" id="UP000203112">
    <property type="component" value="Segment"/>
</dbReference>
<dbReference type="RefSeq" id="YP_008060366.1">
    <property type="nucleotide sequence ID" value="NC_021340.1"/>
</dbReference>
<name>R4TKM2_9CAUD</name>
<organism evidence="2 3">
    <name type="scientific">Haloarcula hispanica tailed virus 2</name>
    <dbReference type="NCBI Taxonomy" id="1273751"/>
    <lineage>
        <taxon>Viruses</taxon>
        <taxon>Duplodnaviria</taxon>
        <taxon>Heunggongvirae</taxon>
        <taxon>Uroviricota</taxon>
        <taxon>Caudoviricetes</taxon>
        <taxon>Saparoviridae</taxon>
        <taxon>Halohivirus</taxon>
        <taxon>Halohivirus suolae</taxon>
        <taxon>Halohivirus HHTV2</taxon>
    </lineage>
</organism>
<evidence type="ECO:0000313" key="3">
    <source>
        <dbReference type="Proteomes" id="UP000203112"/>
    </source>
</evidence>
<protein>
    <submittedName>
        <fullName evidence="2">Uncharacterized protein</fullName>
    </submittedName>
</protein>
<dbReference type="EMBL" id="KC292024">
    <property type="protein sequence ID" value="AGM11222.1"/>
    <property type="molecule type" value="Genomic_DNA"/>
</dbReference>
<evidence type="ECO:0000256" key="1">
    <source>
        <dbReference type="SAM" id="MobiDB-lite"/>
    </source>
</evidence>
<feature type="region of interest" description="Disordered" evidence="1">
    <location>
        <begin position="1"/>
        <end position="37"/>
    </location>
</feature>